<dbReference type="Proteomes" id="UP000708208">
    <property type="component" value="Unassembled WGS sequence"/>
</dbReference>
<dbReference type="Pfam" id="PF03564">
    <property type="entry name" value="DUF1759"/>
    <property type="match status" value="1"/>
</dbReference>
<name>A0A8J2PL31_9HEXA</name>
<feature type="compositionally biased region" description="Basic residues" evidence="1">
    <location>
        <begin position="251"/>
        <end position="267"/>
    </location>
</feature>
<dbReference type="OrthoDB" id="5872779at2759"/>
<protein>
    <recommendedName>
        <fullName evidence="2">Integrase catalytic domain-containing protein</fullName>
    </recommendedName>
</protein>
<dbReference type="InterPro" id="IPR005312">
    <property type="entry name" value="DUF1759"/>
</dbReference>
<evidence type="ECO:0000313" key="4">
    <source>
        <dbReference type="Proteomes" id="UP000708208"/>
    </source>
</evidence>
<keyword evidence="4" id="KW-1185">Reference proteome</keyword>
<evidence type="ECO:0000259" key="2">
    <source>
        <dbReference type="PROSITE" id="PS50994"/>
    </source>
</evidence>
<evidence type="ECO:0000313" key="3">
    <source>
        <dbReference type="EMBL" id="CAG7818965.1"/>
    </source>
</evidence>
<evidence type="ECO:0000256" key="1">
    <source>
        <dbReference type="SAM" id="MobiDB-lite"/>
    </source>
</evidence>
<feature type="compositionally biased region" description="Basic and acidic residues" evidence="1">
    <location>
        <begin position="239"/>
        <end position="250"/>
    </location>
</feature>
<reference evidence="3" key="1">
    <citation type="submission" date="2021-06" db="EMBL/GenBank/DDBJ databases">
        <authorList>
            <person name="Hodson N. C."/>
            <person name="Mongue J. A."/>
            <person name="Jaron S. K."/>
        </authorList>
    </citation>
    <scope>NUCLEOTIDE SEQUENCE</scope>
</reference>
<dbReference type="Pfam" id="PF05380">
    <property type="entry name" value="Peptidase_A17"/>
    <property type="match status" value="1"/>
</dbReference>
<feature type="region of interest" description="Disordered" evidence="1">
    <location>
        <begin position="212"/>
        <end position="305"/>
    </location>
</feature>
<dbReference type="GO" id="GO:0015074">
    <property type="term" value="P:DNA integration"/>
    <property type="evidence" value="ECO:0007669"/>
    <property type="project" value="InterPro"/>
</dbReference>
<dbReference type="PROSITE" id="PS50994">
    <property type="entry name" value="INTEGRASE"/>
    <property type="match status" value="1"/>
</dbReference>
<dbReference type="AlphaFoldDB" id="A0A8J2PL31"/>
<organism evidence="3 4">
    <name type="scientific">Allacma fusca</name>
    <dbReference type="NCBI Taxonomy" id="39272"/>
    <lineage>
        <taxon>Eukaryota</taxon>
        <taxon>Metazoa</taxon>
        <taxon>Ecdysozoa</taxon>
        <taxon>Arthropoda</taxon>
        <taxon>Hexapoda</taxon>
        <taxon>Collembola</taxon>
        <taxon>Symphypleona</taxon>
        <taxon>Sminthuridae</taxon>
        <taxon>Allacma</taxon>
    </lineage>
</organism>
<dbReference type="EMBL" id="CAJVCH010435293">
    <property type="protein sequence ID" value="CAG7818965.1"/>
    <property type="molecule type" value="Genomic_DNA"/>
</dbReference>
<sequence>MATLHKQLKDEMPPEQSRLRTPKVYVPLFSGHHNLWPTFKSEFRTLVANSNLYSASEKMRLLVEALAAGDAKDMLADLQVTDGNWEVCWARVQDRYDSPRETAHAAIRPLLDLPPLMSQSEKGLHKLINTVRTTRAQLGQIDLHGVTPEEVLYLHFVMSKLDQKTISEFQDELSDNHVPSLERCIGFLAKKAKNIGLTKEIKFNSCSPATVSFAPRSRKDKDVDDKASRKVFTMTSDSDTSREPSADRSRQRSKKKTKRVVISRKRSTSVCGITKPRRSQVRSHSGSSGASVNIAQTQRRRSFPVSKNMAPPCSYCGNDRTALLNCLGSHTVKECSSLRKCLICQSRHNTLLHNDGTKRFSGFVNVISLGRSKEQTAVMPTAIVNIQTQRGCKPVRCLLDSGSQACFITADIFKELRLPMQPYADSFVAAGNQPINVLGVVTFTIRSTVVKSWSHIIEAYVLQEITSNVPRCAFDISNWNHIDNLNLADAQFNKPGPIHVLFGITRFDKCLLTGPVKKHQDYFHIIWRAKPNQPVSMYRMKIVPFGVCASPFIACRTLQQLATDEVMKFPMAAEIVKKHFYMDDLMFSIDSVDQALEAQHQLIGMLKTANFELRKWSSNFAELLEAIPIELRETQLPLRTDDTSTIKTLGITWNPATDVFTFKVILDLLKHHTKRTVLSDISKMYDPIGWLGPVIVTAKILMQTLWTRNLNWDDPLHDDILSYWLDFAISLVQLEKITVPRYLGYHPYRLLQLHGFSDASAKAYSAVIYLRIESNGKIVCQLVTAKTRVSPLKTLTLPRLELQGAVLLAELMHHIMTVWKLPFESRHYWTDSEIVLHWLTASPTKWKTFVSNRVSQIQNLSNNNQWHHVSSENNPADVASRGIKPGDLIDYKLWWHGPEWLKDPDYEIPEWVPHSSLPDDEQKSTALLIQKDDTSILQELCRISSWKKAIHVLAIIIQVGRVKSFQIKKIGELKPSELLHAENQLVRLIQHDVYEKIIVAVQAKDWSSKQFKEFRCLATARQQIMAQLPAFRVKTLSRPFVHTGVDLAGPYHLKNFTGNRGGRFKVWICLFTCMASRAVHLELVSSMSYQGVLLAFRRFIARRGLPSNMYSDNGTNFVGASNFLSGIVNSLNEEQKRILPDIPLETIIWCFSPPRAPHHGGVWEACVKLVKNYLRKL</sequence>
<feature type="domain" description="Integrase catalytic" evidence="2">
    <location>
        <begin position="1035"/>
        <end position="1177"/>
    </location>
</feature>
<dbReference type="InterPro" id="IPR001584">
    <property type="entry name" value="Integrase_cat-core"/>
</dbReference>
<dbReference type="PANTHER" id="PTHR47331:SF4">
    <property type="entry name" value="PEPTIDASE S1 DOMAIN-CONTAINING PROTEIN"/>
    <property type="match status" value="1"/>
</dbReference>
<feature type="compositionally biased region" description="Polar residues" evidence="1">
    <location>
        <begin position="282"/>
        <end position="297"/>
    </location>
</feature>
<dbReference type="CDD" id="cd00303">
    <property type="entry name" value="retropepsin_like"/>
    <property type="match status" value="1"/>
</dbReference>
<proteinExistence type="predicted"/>
<gene>
    <name evidence="3" type="ORF">AFUS01_LOCUS29442</name>
</gene>
<feature type="compositionally biased region" description="Basic and acidic residues" evidence="1">
    <location>
        <begin position="217"/>
        <end position="228"/>
    </location>
</feature>
<comment type="caution">
    <text evidence="3">The sequence shown here is derived from an EMBL/GenBank/DDBJ whole genome shotgun (WGS) entry which is preliminary data.</text>
</comment>
<dbReference type="PANTHER" id="PTHR47331">
    <property type="entry name" value="PHD-TYPE DOMAIN-CONTAINING PROTEIN"/>
    <property type="match status" value="1"/>
</dbReference>
<dbReference type="InterPro" id="IPR008042">
    <property type="entry name" value="Retrotrans_Pao"/>
</dbReference>
<accession>A0A8J2PL31</accession>